<dbReference type="InterPro" id="IPR011060">
    <property type="entry name" value="RibuloseP-bd_barrel"/>
</dbReference>
<evidence type="ECO:0000256" key="4">
    <source>
        <dbReference type="ARBA" id="ARBA00022605"/>
    </source>
</evidence>
<dbReference type="GO" id="GO:0005829">
    <property type="term" value="C:cytosol"/>
    <property type="evidence" value="ECO:0007669"/>
    <property type="project" value="TreeGrafter"/>
</dbReference>
<accession>A0A1T0CEN8</accession>
<dbReference type="InterPro" id="IPR002028">
    <property type="entry name" value="Trp_synthase_suA"/>
</dbReference>
<comment type="pathway">
    <text evidence="2 9">Amino-acid biosynthesis; L-tryptophan biosynthesis; L-tryptophan from chorismate: step 5/5.</text>
</comment>
<dbReference type="AlphaFoldDB" id="A0A1T0CEN8"/>
<keyword evidence="4 9" id="KW-0028">Amino-acid biosynthesis</keyword>
<protein>
    <recommendedName>
        <fullName evidence="9">Tryptophan synthase alpha chain</fullName>
        <ecNumber evidence="9">4.2.1.20</ecNumber>
    </recommendedName>
</protein>
<dbReference type="GO" id="GO:0004834">
    <property type="term" value="F:tryptophan synthase activity"/>
    <property type="evidence" value="ECO:0007669"/>
    <property type="project" value="UniProtKB-UniRule"/>
</dbReference>
<evidence type="ECO:0000256" key="5">
    <source>
        <dbReference type="ARBA" id="ARBA00022822"/>
    </source>
</evidence>
<dbReference type="FunFam" id="3.20.20.70:FF:000037">
    <property type="entry name" value="Tryptophan synthase alpha chain"/>
    <property type="match status" value="1"/>
</dbReference>
<evidence type="ECO:0000256" key="1">
    <source>
        <dbReference type="ARBA" id="ARBA00003365"/>
    </source>
</evidence>
<comment type="function">
    <text evidence="1 9">The alpha subunit is responsible for the aldol cleavage of indoleglycerol phosphate to indole and glyceraldehyde 3-phosphate.</text>
</comment>
<dbReference type="Gene3D" id="3.20.20.70">
    <property type="entry name" value="Aldolase class I"/>
    <property type="match status" value="1"/>
</dbReference>
<evidence type="ECO:0000256" key="2">
    <source>
        <dbReference type="ARBA" id="ARBA00004733"/>
    </source>
</evidence>
<keyword evidence="6 9" id="KW-0057">Aromatic amino acid biosynthesis</keyword>
<dbReference type="UniPathway" id="UPA00035">
    <property type="reaction ID" value="UER00044"/>
</dbReference>
<dbReference type="OrthoDB" id="9804578at2"/>
<comment type="similarity">
    <text evidence="9 10">Belongs to the TrpA family.</text>
</comment>
<comment type="subunit">
    <text evidence="3 9">Tetramer of two alpha and two beta chains.</text>
</comment>
<dbReference type="NCBIfam" id="TIGR00262">
    <property type="entry name" value="trpA"/>
    <property type="match status" value="1"/>
</dbReference>
<keyword evidence="5 9" id="KW-0822">Tryptophan biosynthesis</keyword>
<dbReference type="SUPFAM" id="SSF51366">
    <property type="entry name" value="Ribulose-phoshate binding barrel"/>
    <property type="match status" value="1"/>
</dbReference>
<reference evidence="11 12" key="1">
    <citation type="submission" date="2017-02" db="EMBL/GenBank/DDBJ databases">
        <title>Draft genome sequence of Moraxella lincolnii CCUG 9405T type strain.</title>
        <authorList>
            <person name="Salva-Serra F."/>
            <person name="Engstrom-Jakobsson H."/>
            <person name="Thorell K."/>
            <person name="Jaen-Luchoro D."/>
            <person name="Gonzales-Siles L."/>
            <person name="Karlsson R."/>
            <person name="Yazdan S."/>
            <person name="Boulund F."/>
            <person name="Johnning A."/>
            <person name="Engstrand L."/>
            <person name="Kristiansson E."/>
            <person name="Moore E."/>
        </authorList>
    </citation>
    <scope>NUCLEOTIDE SEQUENCE [LARGE SCALE GENOMIC DNA]</scope>
    <source>
        <strain evidence="11 12">CCUG 9405</strain>
    </source>
</reference>
<evidence type="ECO:0000256" key="8">
    <source>
        <dbReference type="ARBA" id="ARBA00049047"/>
    </source>
</evidence>
<keyword evidence="12" id="KW-1185">Reference proteome</keyword>
<comment type="catalytic activity">
    <reaction evidence="8 9">
        <text>(1S,2R)-1-C-(indol-3-yl)glycerol 3-phosphate + L-serine = D-glyceraldehyde 3-phosphate + L-tryptophan + H2O</text>
        <dbReference type="Rhea" id="RHEA:10532"/>
        <dbReference type="ChEBI" id="CHEBI:15377"/>
        <dbReference type="ChEBI" id="CHEBI:33384"/>
        <dbReference type="ChEBI" id="CHEBI:57912"/>
        <dbReference type="ChEBI" id="CHEBI:58866"/>
        <dbReference type="ChEBI" id="CHEBI:59776"/>
        <dbReference type="EC" id="4.2.1.20"/>
    </reaction>
</comment>
<dbReference type="Pfam" id="PF00290">
    <property type="entry name" value="Trp_syntA"/>
    <property type="match status" value="1"/>
</dbReference>
<gene>
    <name evidence="9" type="primary">trpA</name>
    <name evidence="11" type="ORF">B0682_06430</name>
</gene>
<dbReference type="STRING" id="90241.B0682_06430"/>
<dbReference type="EMBL" id="MUYT01000007">
    <property type="protein sequence ID" value="OOS20749.1"/>
    <property type="molecule type" value="Genomic_DNA"/>
</dbReference>
<name>A0A1T0CEN8_9GAMM</name>
<dbReference type="Proteomes" id="UP000191094">
    <property type="component" value="Unassembled WGS sequence"/>
</dbReference>
<sequence>MSKIQQVFAQLQQKQKKAVIPYVMAGDPNPTATVPLMHELVAHGADIIELGMPFGDPMADGKIIATAAERALAQGTNTRQAIEMVKIFRQDNQHTPVILMGYLNPIEIIGHQTFLSACQDAGVDGILIVDLPPQEAGDLLELLAEHDMDEIFLLSPTTLPERREQVLKYGRGFIYYVSLKGVTGASNLDVGDVTEQVQQIKAMTDLPVCVGFGIKDAKSAKSIGQMADGIIVGSALVNHFANIDVNDAHAVNQAKDKLLATFDSLVKAVK</sequence>
<feature type="active site" description="Proton acceptor" evidence="9">
    <location>
        <position position="60"/>
    </location>
</feature>
<dbReference type="CDD" id="cd04724">
    <property type="entry name" value="Tryptophan_synthase_alpha"/>
    <property type="match status" value="1"/>
</dbReference>
<dbReference type="PANTHER" id="PTHR43406">
    <property type="entry name" value="TRYPTOPHAN SYNTHASE, ALPHA CHAIN"/>
    <property type="match status" value="1"/>
</dbReference>
<organism evidence="11 12">
    <name type="scientific">Lwoffella lincolnii</name>
    <dbReference type="NCBI Taxonomy" id="90241"/>
    <lineage>
        <taxon>Bacteria</taxon>
        <taxon>Pseudomonadati</taxon>
        <taxon>Pseudomonadota</taxon>
        <taxon>Gammaproteobacteria</taxon>
        <taxon>Moraxellales</taxon>
        <taxon>Moraxellaceae</taxon>
        <taxon>Lwoffella</taxon>
    </lineage>
</organism>
<evidence type="ECO:0000256" key="7">
    <source>
        <dbReference type="ARBA" id="ARBA00023239"/>
    </source>
</evidence>
<dbReference type="RefSeq" id="WP_078307519.1">
    <property type="nucleotide sequence ID" value="NZ_MUYT01000007.1"/>
</dbReference>
<dbReference type="HAMAP" id="MF_00131">
    <property type="entry name" value="Trp_synth_alpha"/>
    <property type="match status" value="1"/>
</dbReference>
<feature type="active site" description="Proton acceptor" evidence="9">
    <location>
        <position position="49"/>
    </location>
</feature>
<evidence type="ECO:0000313" key="12">
    <source>
        <dbReference type="Proteomes" id="UP000191094"/>
    </source>
</evidence>
<evidence type="ECO:0000313" key="11">
    <source>
        <dbReference type="EMBL" id="OOS20749.1"/>
    </source>
</evidence>
<dbReference type="EC" id="4.2.1.20" evidence="9"/>
<evidence type="ECO:0000256" key="3">
    <source>
        <dbReference type="ARBA" id="ARBA00011270"/>
    </source>
</evidence>
<comment type="caution">
    <text evidence="11">The sequence shown here is derived from an EMBL/GenBank/DDBJ whole genome shotgun (WGS) entry which is preliminary data.</text>
</comment>
<evidence type="ECO:0000256" key="10">
    <source>
        <dbReference type="RuleBase" id="RU003662"/>
    </source>
</evidence>
<keyword evidence="7 9" id="KW-0456">Lyase</keyword>
<dbReference type="PANTHER" id="PTHR43406:SF1">
    <property type="entry name" value="TRYPTOPHAN SYNTHASE ALPHA CHAIN, CHLOROPLASTIC"/>
    <property type="match status" value="1"/>
</dbReference>
<evidence type="ECO:0000256" key="9">
    <source>
        <dbReference type="HAMAP-Rule" id="MF_00131"/>
    </source>
</evidence>
<dbReference type="InterPro" id="IPR013785">
    <property type="entry name" value="Aldolase_TIM"/>
</dbReference>
<evidence type="ECO:0000256" key="6">
    <source>
        <dbReference type="ARBA" id="ARBA00023141"/>
    </source>
</evidence>
<proteinExistence type="inferred from homology"/>